<comment type="caution">
    <text evidence="1">The sequence shown here is derived from an EMBL/GenBank/DDBJ whole genome shotgun (WGS) entry which is preliminary data.</text>
</comment>
<organism evidence="1 2">
    <name type="scientific">Eumeta variegata</name>
    <name type="common">Bagworm moth</name>
    <name type="synonym">Eumeta japonica</name>
    <dbReference type="NCBI Taxonomy" id="151549"/>
    <lineage>
        <taxon>Eukaryota</taxon>
        <taxon>Metazoa</taxon>
        <taxon>Ecdysozoa</taxon>
        <taxon>Arthropoda</taxon>
        <taxon>Hexapoda</taxon>
        <taxon>Insecta</taxon>
        <taxon>Pterygota</taxon>
        <taxon>Neoptera</taxon>
        <taxon>Endopterygota</taxon>
        <taxon>Lepidoptera</taxon>
        <taxon>Glossata</taxon>
        <taxon>Ditrysia</taxon>
        <taxon>Tineoidea</taxon>
        <taxon>Psychidae</taxon>
        <taxon>Oiketicinae</taxon>
        <taxon>Eumeta</taxon>
    </lineage>
</organism>
<name>A0A4C1X0E9_EUMVA</name>
<dbReference type="Proteomes" id="UP000299102">
    <property type="component" value="Unassembled WGS sequence"/>
</dbReference>
<evidence type="ECO:0000313" key="1">
    <source>
        <dbReference type="EMBL" id="GBP57131.1"/>
    </source>
</evidence>
<reference evidence="1 2" key="1">
    <citation type="journal article" date="2019" name="Commun. Biol.">
        <title>The bagworm genome reveals a unique fibroin gene that provides high tensile strength.</title>
        <authorList>
            <person name="Kono N."/>
            <person name="Nakamura H."/>
            <person name="Ohtoshi R."/>
            <person name="Tomita M."/>
            <person name="Numata K."/>
            <person name="Arakawa K."/>
        </authorList>
    </citation>
    <scope>NUCLEOTIDE SEQUENCE [LARGE SCALE GENOMIC DNA]</scope>
</reference>
<dbReference type="AlphaFoldDB" id="A0A4C1X0E9"/>
<proteinExistence type="predicted"/>
<dbReference type="EMBL" id="BGZK01000709">
    <property type="protein sequence ID" value="GBP57131.1"/>
    <property type="molecule type" value="Genomic_DNA"/>
</dbReference>
<sequence>MDVMHVGNVAQNWLKRFQSGNFDVKDELHSGRLVTDIVWVGMMALEGHYSLRVFTGGKNHQFGCLLPTSDETQESATHTAIIRVTITIKRARGPIQSPRAVEFDKAEYQETSAGLARSSFGERRLRQLATTHCASTCDAYTLCCIIALWRRHSPRACRSQAAGERGNNSVDREFRLDNEMTQL</sequence>
<evidence type="ECO:0000313" key="2">
    <source>
        <dbReference type="Proteomes" id="UP000299102"/>
    </source>
</evidence>
<gene>
    <name evidence="1" type="ORF">EVAR_33374_1</name>
</gene>
<accession>A0A4C1X0E9</accession>
<keyword evidence="2" id="KW-1185">Reference proteome</keyword>
<protein>
    <submittedName>
        <fullName evidence="1">Uncharacterized protein</fullName>
    </submittedName>
</protein>
<dbReference type="OrthoDB" id="616263at2759"/>